<dbReference type="EMBL" id="MLHJ01000015">
    <property type="protein sequence ID" value="OOF44504.1"/>
    <property type="molecule type" value="Genomic_DNA"/>
</dbReference>
<name>A0A1V3IRB8_9PAST</name>
<accession>A0A1V3IRB8</accession>
<dbReference type="RefSeq" id="WP_077414965.1">
    <property type="nucleotide sequence ID" value="NZ_MLHI01000115.1"/>
</dbReference>
<comment type="caution">
    <text evidence="2">The sequence shown here is derived from an EMBL/GenBank/DDBJ whole genome shotgun (WGS) entry which is preliminary data.</text>
</comment>
<sequence length="110" mass="12667">MKKYFLILCTLFVFSANAQNFGTEIKSGVIYGIYQQCNDENNEMAKLANVMNVAKPKWCGCLISQIQQQFEQRNLEERLNQGNITINQFEREMGKTGEKAAEYCVNKLIK</sequence>
<organism evidence="2 3">
    <name type="scientific">Rodentibacter rarus</name>
    <dbReference type="NCBI Taxonomy" id="1908260"/>
    <lineage>
        <taxon>Bacteria</taxon>
        <taxon>Pseudomonadati</taxon>
        <taxon>Pseudomonadota</taxon>
        <taxon>Gammaproteobacteria</taxon>
        <taxon>Pasteurellales</taxon>
        <taxon>Pasteurellaceae</taxon>
        <taxon>Rodentibacter</taxon>
    </lineage>
</organism>
<dbReference type="AlphaFoldDB" id="A0A1V3IRB8"/>
<keyword evidence="3" id="KW-1185">Reference proteome</keyword>
<protein>
    <submittedName>
        <fullName evidence="2">Uncharacterized protein</fullName>
    </submittedName>
</protein>
<dbReference type="STRING" id="1908260.BKK50_02375"/>
<feature type="signal peptide" evidence="1">
    <location>
        <begin position="1"/>
        <end position="18"/>
    </location>
</feature>
<gene>
    <name evidence="2" type="ORF">BKK50_02375</name>
</gene>
<feature type="chain" id="PRO_5010723160" evidence="1">
    <location>
        <begin position="19"/>
        <end position="110"/>
    </location>
</feature>
<reference evidence="2 3" key="1">
    <citation type="submission" date="2016-10" db="EMBL/GenBank/DDBJ databases">
        <title>Rodentibacter gen. nov. and new species.</title>
        <authorList>
            <person name="Christensen H."/>
        </authorList>
    </citation>
    <scope>NUCLEOTIDE SEQUENCE [LARGE SCALE GENOMIC DNA]</scope>
    <source>
        <strain evidence="2 3">CCUG17206</strain>
    </source>
</reference>
<dbReference type="OrthoDB" id="5690925at2"/>
<dbReference type="Proteomes" id="UP000189433">
    <property type="component" value="Unassembled WGS sequence"/>
</dbReference>
<proteinExistence type="predicted"/>
<evidence type="ECO:0000313" key="2">
    <source>
        <dbReference type="EMBL" id="OOF44504.1"/>
    </source>
</evidence>
<evidence type="ECO:0000313" key="3">
    <source>
        <dbReference type="Proteomes" id="UP000189433"/>
    </source>
</evidence>
<keyword evidence="1" id="KW-0732">Signal</keyword>
<evidence type="ECO:0000256" key="1">
    <source>
        <dbReference type="SAM" id="SignalP"/>
    </source>
</evidence>